<proteinExistence type="predicted"/>
<evidence type="ECO:0000256" key="1">
    <source>
        <dbReference type="ARBA" id="ARBA00040365"/>
    </source>
</evidence>
<dbReference type="OrthoDB" id="10019757at2759"/>
<dbReference type="GO" id="GO:0005730">
    <property type="term" value="C:nucleolus"/>
    <property type="evidence" value="ECO:0007669"/>
    <property type="project" value="TreeGrafter"/>
</dbReference>
<dbReference type="InterPro" id="IPR000467">
    <property type="entry name" value="G_patch_dom"/>
</dbReference>
<evidence type="ECO:0000313" key="5">
    <source>
        <dbReference type="Proteomes" id="UP000887567"/>
    </source>
</evidence>
<dbReference type="GO" id="GO:0003676">
    <property type="term" value="F:nucleic acid binding"/>
    <property type="evidence" value="ECO:0007669"/>
    <property type="project" value="InterPro"/>
</dbReference>
<dbReference type="RefSeq" id="XP_020894727.2">
    <property type="nucleotide sequence ID" value="XM_021039068.2"/>
</dbReference>
<evidence type="ECO:0000256" key="2">
    <source>
        <dbReference type="SAM" id="MobiDB-lite"/>
    </source>
</evidence>
<dbReference type="GeneID" id="110233749"/>
<dbReference type="PANTHER" id="PTHR23149">
    <property type="entry name" value="G PATCH DOMAIN CONTAINING PROTEIN"/>
    <property type="match status" value="1"/>
</dbReference>
<reference evidence="4" key="1">
    <citation type="submission" date="2022-11" db="UniProtKB">
        <authorList>
            <consortium name="EnsemblMetazoa"/>
        </authorList>
    </citation>
    <scope>IDENTIFICATION</scope>
</reference>
<protein>
    <recommendedName>
        <fullName evidence="1">G patch domain-containing protein 4</fullName>
    </recommendedName>
</protein>
<keyword evidence="5" id="KW-1185">Reference proteome</keyword>
<feature type="domain" description="G-patch" evidence="3">
    <location>
        <begin position="3"/>
        <end position="49"/>
    </location>
</feature>
<dbReference type="InterPro" id="IPR050656">
    <property type="entry name" value="PINX1"/>
</dbReference>
<dbReference type="KEGG" id="epa:110233749"/>
<feature type="compositionally biased region" description="Basic residues" evidence="2">
    <location>
        <begin position="150"/>
        <end position="163"/>
    </location>
</feature>
<organism evidence="4 5">
    <name type="scientific">Exaiptasia diaphana</name>
    <name type="common">Tropical sea anemone</name>
    <name type="synonym">Aiptasia pulchella</name>
    <dbReference type="NCBI Taxonomy" id="2652724"/>
    <lineage>
        <taxon>Eukaryota</taxon>
        <taxon>Metazoa</taxon>
        <taxon>Cnidaria</taxon>
        <taxon>Anthozoa</taxon>
        <taxon>Hexacorallia</taxon>
        <taxon>Actiniaria</taxon>
        <taxon>Aiptasiidae</taxon>
        <taxon>Exaiptasia</taxon>
    </lineage>
</organism>
<accession>A0A913WVJ3</accession>
<sequence>MAGLGFAREQLEKQGWKEGKGLGKEEDGIKEAIKVGIKNDTQGVGYKISEQFTFHWWDHVFNKTAKSIVVSEKEDGIEVSKSDSKYLPISTQRPNKHSEKPLLYGRFVKASASSKLDTDSDESDSDVEKDFSTEHAEDIVFKKCGGRTAHKGARHGLKLNGKLKRIEEHDKVAMTEP</sequence>
<feature type="compositionally biased region" description="Basic and acidic residues" evidence="2">
    <location>
        <begin position="164"/>
        <end position="177"/>
    </location>
</feature>
<name>A0A913WVJ3_EXADI</name>
<evidence type="ECO:0000313" key="4">
    <source>
        <dbReference type="EnsemblMetazoa" id="XP_020894727.2"/>
    </source>
</evidence>
<evidence type="ECO:0000259" key="3">
    <source>
        <dbReference type="PROSITE" id="PS50174"/>
    </source>
</evidence>
<dbReference type="Proteomes" id="UP000887567">
    <property type="component" value="Unplaced"/>
</dbReference>
<dbReference type="PANTHER" id="PTHR23149:SF9">
    <property type="entry name" value="G PATCH DOMAIN-CONTAINING PROTEIN 4"/>
    <property type="match status" value="1"/>
</dbReference>
<dbReference type="AlphaFoldDB" id="A0A913WVJ3"/>
<dbReference type="PROSITE" id="PS50174">
    <property type="entry name" value="G_PATCH"/>
    <property type="match status" value="1"/>
</dbReference>
<dbReference type="SMART" id="SM00443">
    <property type="entry name" value="G_patch"/>
    <property type="match status" value="1"/>
</dbReference>
<feature type="region of interest" description="Disordered" evidence="2">
    <location>
        <begin position="150"/>
        <end position="177"/>
    </location>
</feature>
<dbReference type="OMA" id="MGDNAGE"/>
<dbReference type="EnsemblMetazoa" id="XM_021039068.2">
    <property type="protein sequence ID" value="XP_020894727.2"/>
    <property type="gene ID" value="LOC110233749"/>
</dbReference>
<feature type="region of interest" description="Disordered" evidence="2">
    <location>
        <begin position="112"/>
        <end position="131"/>
    </location>
</feature>
<dbReference type="Pfam" id="PF01585">
    <property type="entry name" value="G-patch"/>
    <property type="match status" value="1"/>
</dbReference>